<accession>A0ABN2LA68</accession>
<evidence type="ECO:0000256" key="2">
    <source>
        <dbReference type="SAM" id="Phobius"/>
    </source>
</evidence>
<name>A0ABN2LA68_9MICO</name>
<feature type="coiled-coil region" evidence="1">
    <location>
        <begin position="280"/>
        <end position="316"/>
    </location>
</feature>
<protein>
    <recommendedName>
        <fullName evidence="3">Band 7 domain-containing protein</fullName>
    </recommendedName>
</protein>
<dbReference type="Pfam" id="PF01145">
    <property type="entry name" value="Band_7"/>
    <property type="match status" value="1"/>
</dbReference>
<feature type="domain" description="Band 7" evidence="3">
    <location>
        <begin position="88"/>
        <end position="271"/>
    </location>
</feature>
<keyword evidence="2" id="KW-1133">Transmembrane helix</keyword>
<keyword evidence="2" id="KW-0472">Membrane</keyword>
<dbReference type="Proteomes" id="UP001499938">
    <property type="component" value="Unassembled WGS sequence"/>
</dbReference>
<dbReference type="EMBL" id="BAAAPO010000006">
    <property type="protein sequence ID" value="GAA1781630.1"/>
    <property type="molecule type" value="Genomic_DNA"/>
</dbReference>
<keyword evidence="1" id="KW-0175">Coiled coil</keyword>
<feature type="transmembrane region" description="Helical" evidence="2">
    <location>
        <begin position="29"/>
        <end position="50"/>
    </location>
</feature>
<organism evidence="4 5">
    <name type="scientific">Nostocoides veronense</name>
    <dbReference type="NCBI Taxonomy" id="330836"/>
    <lineage>
        <taxon>Bacteria</taxon>
        <taxon>Bacillati</taxon>
        <taxon>Actinomycetota</taxon>
        <taxon>Actinomycetes</taxon>
        <taxon>Micrococcales</taxon>
        <taxon>Intrasporangiaceae</taxon>
        <taxon>Nostocoides</taxon>
    </lineage>
</organism>
<comment type="caution">
    <text evidence="4">The sequence shown here is derived from an EMBL/GenBank/DDBJ whole genome shotgun (WGS) entry which is preliminary data.</text>
</comment>
<evidence type="ECO:0000313" key="4">
    <source>
        <dbReference type="EMBL" id="GAA1781630.1"/>
    </source>
</evidence>
<evidence type="ECO:0000256" key="1">
    <source>
        <dbReference type="SAM" id="Coils"/>
    </source>
</evidence>
<reference evidence="4 5" key="1">
    <citation type="journal article" date="2019" name="Int. J. Syst. Evol. Microbiol.">
        <title>The Global Catalogue of Microorganisms (GCM) 10K type strain sequencing project: providing services to taxonomists for standard genome sequencing and annotation.</title>
        <authorList>
            <consortium name="The Broad Institute Genomics Platform"/>
            <consortium name="The Broad Institute Genome Sequencing Center for Infectious Disease"/>
            <person name="Wu L."/>
            <person name="Ma J."/>
        </authorList>
    </citation>
    <scope>NUCLEOTIDE SEQUENCE [LARGE SCALE GENOMIC DNA]</scope>
    <source>
        <strain evidence="4 5">JCM 15592</strain>
    </source>
</reference>
<evidence type="ECO:0000259" key="3">
    <source>
        <dbReference type="Pfam" id="PF01145"/>
    </source>
</evidence>
<sequence length="354" mass="37968">MAKPNISPVTTPGTSTRLGGALGGKFTGALKSVVVIGVLAAIVITLLNVVRTVASPADEVAVHKGGGIIEAPNSKGCVAANSREIRRPGDNYYWYPASQRTYNFTGGEGADHGPFSVVSKDYQPLDVPGSVEFTLNVDCEVLTRFHDAIGNRYGAYYTGSDEWSETPRGWQTMLDLYFGPALDATLDRVAKKYTWKELYADPTIKDEMNRAVNEQLAALIQQKMPGEDEFFKGFSALIQQPQPAETLVQALGDEEAAKAQAAAAKAKAVADAETQQAKAVADAEAAKKAAEAQVAVKEAEAKIAKLEAQIREQEIEPFGTVRDYNNWLAIQRGLNPYQPTYGGSVLAPGSTPTP</sequence>
<dbReference type="InterPro" id="IPR001107">
    <property type="entry name" value="Band_7"/>
</dbReference>
<proteinExistence type="predicted"/>
<gene>
    <name evidence="4" type="ORF">GCM10009811_03820</name>
</gene>
<keyword evidence="5" id="KW-1185">Reference proteome</keyword>
<evidence type="ECO:0000313" key="5">
    <source>
        <dbReference type="Proteomes" id="UP001499938"/>
    </source>
</evidence>
<dbReference type="RefSeq" id="WP_344080452.1">
    <property type="nucleotide sequence ID" value="NZ_BAAAPO010000006.1"/>
</dbReference>
<keyword evidence="2" id="KW-0812">Transmembrane</keyword>